<evidence type="ECO:0000313" key="2">
    <source>
        <dbReference type="EMBL" id="RVD84640.1"/>
    </source>
</evidence>
<gene>
    <name evidence="2" type="ORF">DFL_006379</name>
</gene>
<feature type="chain" id="PRO_5019152544" evidence="1">
    <location>
        <begin position="21"/>
        <end position="70"/>
    </location>
</feature>
<feature type="signal peptide" evidence="1">
    <location>
        <begin position="1"/>
        <end position="20"/>
    </location>
</feature>
<protein>
    <submittedName>
        <fullName evidence="2">Uncharacterized protein</fullName>
    </submittedName>
</protein>
<reference evidence="2 3" key="1">
    <citation type="submission" date="2019-01" db="EMBL/GenBank/DDBJ databases">
        <title>Intercellular communication is required for trap formation in the nematode-trapping fungus Duddingtonia flagrans.</title>
        <authorList>
            <person name="Youssar L."/>
            <person name="Wernet V."/>
            <person name="Hensel N."/>
            <person name="Hildebrandt H.-G."/>
            <person name="Fischer R."/>
        </authorList>
    </citation>
    <scope>NUCLEOTIDE SEQUENCE [LARGE SCALE GENOMIC DNA]</scope>
    <source>
        <strain evidence="2 3">CBS H-5679</strain>
    </source>
</reference>
<evidence type="ECO:0000313" key="3">
    <source>
        <dbReference type="Proteomes" id="UP000283090"/>
    </source>
</evidence>
<dbReference type="AlphaFoldDB" id="A0A437A046"/>
<evidence type="ECO:0000256" key="1">
    <source>
        <dbReference type="SAM" id="SignalP"/>
    </source>
</evidence>
<accession>A0A437A046</accession>
<name>A0A437A046_ARTFL</name>
<organism evidence="2 3">
    <name type="scientific">Arthrobotrys flagrans</name>
    <name type="common">Nematode-trapping fungus</name>
    <name type="synonym">Trichothecium flagrans</name>
    <dbReference type="NCBI Taxonomy" id="97331"/>
    <lineage>
        <taxon>Eukaryota</taxon>
        <taxon>Fungi</taxon>
        <taxon>Dikarya</taxon>
        <taxon>Ascomycota</taxon>
        <taxon>Pezizomycotina</taxon>
        <taxon>Orbiliomycetes</taxon>
        <taxon>Orbiliales</taxon>
        <taxon>Orbiliaceae</taxon>
        <taxon>Arthrobotrys</taxon>
    </lineage>
</organism>
<dbReference type="VEuPathDB" id="FungiDB:DFL_006379"/>
<dbReference type="Proteomes" id="UP000283090">
    <property type="component" value="Unassembled WGS sequence"/>
</dbReference>
<dbReference type="EMBL" id="SAEB01000007">
    <property type="protein sequence ID" value="RVD84640.1"/>
    <property type="molecule type" value="Genomic_DNA"/>
</dbReference>
<dbReference type="GeneID" id="93588690"/>
<proteinExistence type="predicted"/>
<dbReference type="RefSeq" id="XP_067490184.1">
    <property type="nucleotide sequence ID" value="XM_067635789.1"/>
</dbReference>
<keyword evidence="1" id="KW-0732">Signal</keyword>
<comment type="caution">
    <text evidence="2">The sequence shown here is derived from an EMBL/GenBank/DDBJ whole genome shotgun (WGS) entry which is preliminary data.</text>
</comment>
<sequence length="70" mass="7179">MVSIKVVMITATGLLGAVNAIPAPIAESDVDYVNALVPGEGLPSPKKLGLTNKGLTKPIPNGISKRDNVL</sequence>
<keyword evidence="3" id="KW-1185">Reference proteome</keyword>